<organism evidence="2">
    <name type="scientific">marine metagenome</name>
    <dbReference type="NCBI Taxonomy" id="408172"/>
    <lineage>
        <taxon>unclassified sequences</taxon>
        <taxon>metagenomes</taxon>
        <taxon>ecological metagenomes</taxon>
    </lineage>
</organism>
<gene>
    <name evidence="2" type="ORF">METZ01_LOCUS485564</name>
</gene>
<proteinExistence type="inferred from homology"/>
<sequence length="240" mass="26450">GELSSPEYHHQALRRGDWVFLASQSPIDPESHANHWFTSTVEEQTRHTLEKLASLAEVAGTSLDQTVKADVYIGHPQDFSAMDRVWKETFPSNPPARVVIPYMGMGVKGTRVEIALTLLTGDANISKETVETSDAPEQPGHEPQAVRAGNFLFFSTQMAFDSSGNLAEGMLRPANAPWYGSPGQNQMRYMMQNIDAISSAAGTSVENIVRRACFHSDLQWFAESIQSWASYFPGDKPAST</sequence>
<dbReference type="CDD" id="cd00448">
    <property type="entry name" value="YjgF_YER057c_UK114_family"/>
    <property type="match status" value="2"/>
</dbReference>
<dbReference type="PANTHER" id="PTHR11803">
    <property type="entry name" value="2-IMINOBUTANOATE/2-IMINOPROPANOATE DEAMINASE RIDA"/>
    <property type="match status" value="1"/>
</dbReference>
<feature type="non-terminal residue" evidence="2">
    <location>
        <position position="240"/>
    </location>
</feature>
<dbReference type="Pfam" id="PF01042">
    <property type="entry name" value="Ribonuc_L-PSP"/>
    <property type="match status" value="2"/>
</dbReference>
<accession>A0A383CKX7</accession>
<name>A0A383CKX7_9ZZZZ</name>
<dbReference type="InterPro" id="IPR006175">
    <property type="entry name" value="YjgF/YER057c/UK114"/>
</dbReference>
<comment type="similarity">
    <text evidence="1">Belongs to the RutC family.</text>
</comment>
<feature type="non-terminal residue" evidence="2">
    <location>
        <position position="1"/>
    </location>
</feature>
<dbReference type="PANTHER" id="PTHR11803:SF58">
    <property type="entry name" value="PROTEIN HMF1-RELATED"/>
    <property type="match status" value="1"/>
</dbReference>
<evidence type="ECO:0008006" key="3">
    <source>
        <dbReference type="Google" id="ProtNLM"/>
    </source>
</evidence>
<evidence type="ECO:0000256" key="1">
    <source>
        <dbReference type="ARBA" id="ARBA00010552"/>
    </source>
</evidence>
<reference evidence="2" key="1">
    <citation type="submission" date="2018-05" db="EMBL/GenBank/DDBJ databases">
        <authorList>
            <person name="Lanie J.A."/>
            <person name="Ng W.-L."/>
            <person name="Kazmierczak K.M."/>
            <person name="Andrzejewski T.M."/>
            <person name="Davidsen T.M."/>
            <person name="Wayne K.J."/>
            <person name="Tettelin H."/>
            <person name="Glass J.I."/>
            <person name="Rusch D."/>
            <person name="Podicherti R."/>
            <person name="Tsui H.-C.T."/>
            <person name="Winkler M.E."/>
        </authorList>
    </citation>
    <scope>NUCLEOTIDE SEQUENCE</scope>
</reference>
<dbReference type="Gene3D" id="3.30.1330.40">
    <property type="entry name" value="RutC-like"/>
    <property type="match status" value="2"/>
</dbReference>
<dbReference type="SUPFAM" id="SSF55298">
    <property type="entry name" value="YjgF-like"/>
    <property type="match status" value="2"/>
</dbReference>
<dbReference type="GO" id="GO:0019239">
    <property type="term" value="F:deaminase activity"/>
    <property type="evidence" value="ECO:0007669"/>
    <property type="project" value="TreeGrafter"/>
</dbReference>
<dbReference type="GO" id="GO:0005829">
    <property type="term" value="C:cytosol"/>
    <property type="evidence" value="ECO:0007669"/>
    <property type="project" value="TreeGrafter"/>
</dbReference>
<protein>
    <recommendedName>
        <fullName evidence="3">RidA family protein</fullName>
    </recommendedName>
</protein>
<dbReference type="EMBL" id="UINC01209619">
    <property type="protein sequence ID" value="SVE32710.1"/>
    <property type="molecule type" value="Genomic_DNA"/>
</dbReference>
<dbReference type="InterPro" id="IPR035959">
    <property type="entry name" value="RutC-like_sf"/>
</dbReference>
<dbReference type="AlphaFoldDB" id="A0A383CKX7"/>
<evidence type="ECO:0000313" key="2">
    <source>
        <dbReference type="EMBL" id="SVE32710.1"/>
    </source>
</evidence>